<dbReference type="InterPro" id="IPR035684">
    <property type="entry name" value="ArgRS_core"/>
</dbReference>
<keyword evidence="3 8" id="KW-0067">ATP-binding</keyword>
<dbReference type="InterPro" id="IPR018170">
    <property type="entry name" value="Aldo/ket_reductase_CS"/>
</dbReference>
<keyword evidence="12" id="KW-1185">Reference proteome</keyword>
<name>A0A6H5H1H5_9HEMI</name>
<evidence type="ECO:0000256" key="2">
    <source>
        <dbReference type="ARBA" id="ARBA00022741"/>
    </source>
</evidence>
<evidence type="ECO:0000313" key="11">
    <source>
        <dbReference type="EMBL" id="CAB0009671.1"/>
    </source>
</evidence>
<dbReference type="GO" id="GO:0005739">
    <property type="term" value="C:mitochondrion"/>
    <property type="evidence" value="ECO:0007669"/>
    <property type="project" value="TreeGrafter"/>
</dbReference>
<gene>
    <name evidence="11" type="ORF">NTEN_LOCUS14790</name>
</gene>
<dbReference type="Gene3D" id="3.40.50.620">
    <property type="entry name" value="HUPs"/>
    <property type="match status" value="1"/>
</dbReference>
<evidence type="ECO:0000256" key="6">
    <source>
        <dbReference type="ARBA" id="ARBA00039495"/>
    </source>
</evidence>
<dbReference type="GO" id="GO:0006420">
    <property type="term" value="P:arginyl-tRNA aminoacylation"/>
    <property type="evidence" value="ECO:0007669"/>
    <property type="project" value="InterPro"/>
</dbReference>
<comment type="similarity">
    <text evidence="8">Belongs to the class-I aminoacyl-tRNA synthetase family.</text>
</comment>
<dbReference type="InterPro" id="IPR001412">
    <property type="entry name" value="aa-tRNA-synth_I_CS"/>
</dbReference>
<dbReference type="GO" id="GO:0016491">
    <property type="term" value="F:oxidoreductase activity"/>
    <property type="evidence" value="ECO:0007669"/>
    <property type="project" value="InterPro"/>
</dbReference>
<keyword evidence="8" id="KW-0648">Protein biosynthesis</keyword>
<comment type="function">
    <text evidence="7">Catalyzes the attachment of arginine to tRNA(Arg) in a two-step reaction: arginine is first activated by ATP to form Arg-AMP and then transferred to the acceptor end of tRNA(Arg).</text>
</comment>
<evidence type="ECO:0000256" key="4">
    <source>
        <dbReference type="ARBA" id="ARBA00023146"/>
    </source>
</evidence>
<dbReference type="PROSITE" id="PS00062">
    <property type="entry name" value="ALDOKETO_REDUCTASE_2"/>
    <property type="match status" value="1"/>
</dbReference>
<proteinExistence type="inferred from homology"/>
<feature type="domain" description="Arginyl-tRNA synthetase catalytic core" evidence="10">
    <location>
        <begin position="159"/>
        <end position="334"/>
    </location>
</feature>
<dbReference type="PANTHER" id="PTHR11956:SF11">
    <property type="entry name" value="ARGININE--TRNA LIGASE, MITOCHONDRIAL-RELATED"/>
    <property type="match status" value="1"/>
</dbReference>
<dbReference type="PANTHER" id="PTHR11956">
    <property type="entry name" value="ARGINYL-TRNA SYNTHETASE"/>
    <property type="match status" value="1"/>
</dbReference>
<sequence>MENLVDAGLTKSIGLSNFNIGQIQRILDSCRIKPANLQVELYVYMQQPELVQFCKANGITICAYGPIGSPSLKKFTESNNLPTEKETLFKITPDNQISLTLPLADDRLSSDDISKAVQLKPDELLSAVTFSDADDSLIFTLNKEVFVSKTLIVDSPNQRANDDRVRKKFVVDFSSPNVAKPFHMGHLRSTIVGQFVANVLSRNHQVVRLNYLGDWGTQFGFVQKGLKTLNVSEKEFEENPIPVLYRAYVEAYSDENNIEEARDLFMKLEIEDSEYMEKWERIKGVTCEYLRKTYDNLGIRFDEYSCESDYRATCIPHVIKKLEDENISKIVNGQM</sequence>
<dbReference type="OrthoDB" id="68056at2759"/>
<reference evidence="11 12" key="1">
    <citation type="submission" date="2020-02" db="EMBL/GenBank/DDBJ databases">
        <authorList>
            <person name="Ferguson B K."/>
        </authorList>
    </citation>
    <scope>NUCLEOTIDE SEQUENCE [LARGE SCALE GENOMIC DNA]</scope>
</reference>
<evidence type="ECO:0000256" key="7">
    <source>
        <dbReference type="ARBA" id="ARBA00049595"/>
    </source>
</evidence>
<dbReference type="InterPro" id="IPR001278">
    <property type="entry name" value="Arg-tRNA-ligase"/>
</dbReference>
<accession>A0A6H5H1H5</accession>
<feature type="domain" description="NADP-dependent oxidoreductase" evidence="9">
    <location>
        <begin position="1"/>
        <end position="86"/>
    </location>
</feature>
<dbReference type="PRINTS" id="PR01038">
    <property type="entry name" value="TRNASYNTHARG"/>
</dbReference>
<dbReference type="Pfam" id="PF00750">
    <property type="entry name" value="tRNA-synt_1d"/>
    <property type="match status" value="1"/>
</dbReference>
<protein>
    <recommendedName>
        <fullName evidence="6">Probable arginine--tRNA ligase, mitochondrial</fullName>
    </recommendedName>
    <alternativeName>
        <fullName evidence="5">Arginyl-tRNA synthetase</fullName>
    </alternativeName>
</protein>
<feature type="non-terminal residue" evidence="11">
    <location>
        <position position="335"/>
    </location>
</feature>
<dbReference type="Gene3D" id="3.20.20.100">
    <property type="entry name" value="NADP-dependent oxidoreductase domain"/>
    <property type="match status" value="1"/>
</dbReference>
<dbReference type="SUPFAM" id="SSF51430">
    <property type="entry name" value="NAD(P)-linked oxidoreductase"/>
    <property type="match status" value="1"/>
</dbReference>
<dbReference type="GO" id="GO:0004814">
    <property type="term" value="F:arginine-tRNA ligase activity"/>
    <property type="evidence" value="ECO:0007669"/>
    <property type="project" value="InterPro"/>
</dbReference>
<dbReference type="AlphaFoldDB" id="A0A6H5H1H5"/>
<dbReference type="EMBL" id="CADCXU010021995">
    <property type="protein sequence ID" value="CAB0009671.1"/>
    <property type="molecule type" value="Genomic_DNA"/>
</dbReference>
<evidence type="ECO:0000256" key="1">
    <source>
        <dbReference type="ARBA" id="ARBA00022598"/>
    </source>
</evidence>
<evidence type="ECO:0000256" key="8">
    <source>
        <dbReference type="RuleBase" id="RU363038"/>
    </source>
</evidence>
<evidence type="ECO:0000256" key="5">
    <source>
        <dbReference type="ARBA" id="ARBA00033033"/>
    </source>
</evidence>
<dbReference type="Pfam" id="PF00248">
    <property type="entry name" value="Aldo_ket_red"/>
    <property type="match status" value="1"/>
</dbReference>
<dbReference type="InterPro" id="IPR036812">
    <property type="entry name" value="NAD(P)_OxRdtase_dom_sf"/>
</dbReference>
<dbReference type="GO" id="GO:0005524">
    <property type="term" value="F:ATP binding"/>
    <property type="evidence" value="ECO:0007669"/>
    <property type="project" value="UniProtKB-KW"/>
</dbReference>
<evidence type="ECO:0000256" key="3">
    <source>
        <dbReference type="ARBA" id="ARBA00022840"/>
    </source>
</evidence>
<evidence type="ECO:0000259" key="10">
    <source>
        <dbReference type="Pfam" id="PF00750"/>
    </source>
</evidence>
<keyword evidence="1 8" id="KW-0436">Ligase</keyword>
<organism evidence="11 12">
    <name type="scientific">Nesidiocoris tenuis</name>
    <dbReference type="NCBI Taxonomy" id="355587"/>
    <lineage>
        <taxon>Eukaryota</taxon>
        <taxon>Metazoa</taxon>
        <taxon>Ecdysozoa</taxon>
        <taxon>Arthropoda</taxon>
        <taxon>Hexapoda</taxon>
        <taxon>Insecta</taxon>
        <taxon>Pterygota</taxon>
        <taxon>Neoptera</taxon>
        <taxon>Paraneoptera</taxon>
        <taxon>Hemiptera</taxon>
        <taxon>Heteroptera</taxon>
        <taxon>Panheteroptera</taxon>
        <taxon>Cimicomorpha</taxon>
        <taxon>Miridae</taxon>
        <taxon>Dicyphina</taxon>
        <taxon>Nesidiocoris</taxon>
    </lineage>
</organism>
<evidence type="ECO:0000313" key="12">
    <source>
        <dbReference type="Proteomes" id="UP000479000"/>
    </source>
</evidence>
<dbReference type="InterPro" id="IPR023210">
    <property type="entry name" value="NADP_OxRdtase_dom"/>
</dbReference>
<evidence type="ECO:0000259" key="9">
    <source>
        <dbReference type="Pfam" id="PF00248"/>
    </source>
</evidence>
<dbReference type="InterPro" id="IPR014729">
    <property type="entry name" value="Rossmann-like_a/b/a_fold"/>
</dbReference>
<keyword evidence="4 8" id="KW-0030">Aminoacyl-tRNA synthetase</keyword>
<dbReference type="PROSITE" id="PS00178">
    <property type="entry name" value="AA_TRNA_LIGASE_I"/>
    <property type="match status" value="1"/>
</dbReference>
<dbReference type="Proteomes" id="UP000479000">
    <property type="component" value="Unassembled WGS sequence"/>
</dbReference>
<dbReference type="SUPFAM" id="SSF52374">
    <property type="entry name" value="Nucleotidylyl transferase"/>
    <property type="match status" value="1"/>
</dbReference>
<dbReference type="GO" id="GO:0032543">
    <property type="term" value="P:mitochondrial translation"/>
    <property type="evidence" value="ECO:0007669"/>
    <property type="project" value="TreeGrafter"/>
</dbReference>
<keyword evidence="2 8" id="KW-0547">Nucleotide-binding</keyword>